<evidence type="ECO:0000313" key="4">
    <source>
        <dbReference type="Proteomes" id="UP000500953"/>
    </source>
</evidence>
<dbReference type="Proteomes" id="UP000500953">
    <property type="component" value="Chromosome"/>
</dbReference>
<dbReference type="SMART" id="SM00421">
    <property type="entry name" value="HTH_LUXR"/>
    <property type="match status" value="1"/>
</dbReference>
<dbReference type="EMBL" id="CP046173">
    <property type="protein sequence ID" value="QIS18943.1"/>
    <property type="molecule type" value="Genomic_DNA"/>
</dbReference>
<dbReference type="SUPFAM" id="SSF46894">
    <property type="entry name" value="C-terminal effector domain of the bipartite response regulators"/>
    <property type="match status" value="1"/>
</dbReference>
<dbReference type="GO" id="GO:0003677">
    <property type="term" value="F:DNA binding"/>
    <property type="evidence" value="ECO:0007669"/>
    <property type="project" value="InterPro"/>
</dbReference>
<proteinExistence type="predicted"/>
<dbReference type="Pfam" id="PF00196">
    <property type="entry name" value="GerE"/>
    <property type="match status" value="1"/>
</dbReference>
<dbReference type="GO" id="GO:0006355">
    <property type="term" value="P:regulation of DNA-templated transcription"/>
    <property type="evidence" value="ECO:0007669"/>
    <property type="project" value="InterPro"/>
</dbReference>
<feature type="region of interest" description="Disordered" evidence="1">
    <location>
        <begin position="1"/>
        <end position="21"/>
    </location>
</feature>
<evidence type="ECO:0000256" key="1">
    <source>
        <dbReference type="SAM" id="MobiDB-lite"/>
    </source>
</evidence>
<dbReference type="InterPro" id="IPR016032">
    <property type="entry name" value="Sig_transdc_resp-reg_C-effctor"/>
</dbReference>
<name>A0A6G9Z1Q9_9NOCA</name>
<feature type="compositionally biased region" description="Basic and acidic residues" evidence="1">
    <location>
        <begin position="8"/>
        <end position="17"/>
    </location>
</feature>
<evidence type="ECO:0000259" key="2">
    <source>
        <dbReference type="SMART" id="SM00421"/>
    </source>
</evidence>
<protein>
    <submittedName>
        <fullName evidence="3">LuxR family transcriptional regulator</fullName>
    </submittedName>
</protein>
<gene>
    <name evidence="3" type="ORF">F6W96_12175</name>
</gene>
<organism evidence="3 4">
    <name type="scientific">Nocardia terpenica</name>
    <dbReference type="NCBI Taxonomy" id="455432"/>
    <lineage>
        <taxon>Bacteria</taxon>
        <taxon>Bacillati</taxon>
        <taxon>Actinomycetota</taxon>
        <taxon>Actinomycetes</taxon>
        <taxon>Mycobacteriales</taxon>
        <taxon>Nocardiaceae</taxon>
        <taxon>Nocardia</taxon>
    </lineage>
</organism>
<dbReference type="InterPro" id="IPR036388">
    <property type="entry name" value="WH-like_DNA-bd_sf"/>
</dbReference>
<dbReference type="AlphaFoldDB" id="A0A6G9Z1Q9"/>
<evidence type="ECO:0000313" key="3">
    <source>
        <dbReference type="EMBL" id="QIS18943.1"/>
    </source>
</evidence>
<dbReference type="InterPro" id="IPR000792">
    <property type="entry name" value="Tscrpt_reg_LuxR_C"/>
</dbReference>
<reference evidence="3 4" key="1">
    <citation type="journal article" date="2019" name="ACS Chem. Biol.">
        <title>Identification and Mobilization of a Cryptic Antibiotic Biosynthesis Gene Locus from a Human-Pathogenic Nocardia Isolate.</title>
        <authorList>
            <person name="Herisse M."/>
            <person name="Ishida K."/>
            <person name="Porter J.L."/>
            <person name="Howden B."/>
            <person name="Hertweck C."/>
            <person name="Stinear T.P."/>
            <person name="Pidot S.J."/>
        </authorList>
    </citation>
    <scope>NUCLEOTIDE SEQUENCE [LARGE SCALE GENOMIC DNA]</scope>
    <source>
        <strain evidence="3 4">AUSMDU00012715</strain>
    </source>
</reference>
<sequence length="110" mass="12279">MDAVFDSFRTDRPDNCRAPRPRPALTKREVEVVNAWVVADSKSEVGKSLFISMGTVNTHVLRVREKYRLLGRAAPTKTALLLRFLQDGFVTLEQLLGETPPAARELSDPA</sequence>
<feature type="domain" description="HTH luxR-type" evidence="2">
    <location>
        <begin position="22"/>
        <end position="79"/>
    </location>
</feature>
<dbReference type="Gene3D" id="1.10.10.10">
    <property type="entry name" value="Winged helix-like DNA-binding domain superfamily/Winged helix DNA-binding domain"/>
    <property type="match status" value="1"/>
</dbReference>
<accession>A0A6G9Z1Q9</accession>